<evidence type="ECO:0000313" key="2">
    <source>
        <dbReference type="Proteomes" id="UP000051621"/>
    </source>
</evidence>
<comment type="caution">
    <text evidence="1">The sequence shown here is derived from an EMBL/GenBank/DDBJ whole genome shotgun (WGS) entry which is preliminary data.</text>
</comment>
<evidence type="ECO:0000313" key="1">
    <source>
        <dbReference type="EMBL" id="KRL00126.1"/>
    </source>
</evidence>
<dbReference type="RefSeq" id="WP_057746729.1">
    <property type="nucleotide sequence ID" value="NZ_AZEF01000061.1"/>
</dbReference>
<dbReference type="OrthoDB" id="2299296at2"/>
<reference evidence="1 2" key="1">
    <citation type="journal article" date="2015" name="Genome Announc.">
        <title>Expanding the biotechnology potential of lactobacilli through comparative genomics of 213 strains and associated genera.</title>
        <authorList>
            <person name="Sun Z."/>
            <person name="Harris H.M."/>
            <person name="McCann A."/>
            <person name="Guo C."/>
            <person name="Argimon S."/>
            <person name="Zhang W."/>
            <person name="Yang X."/>
            <person name="Jeffery I.B."/>
            <person name="Cooney J.C."/>
            <person name="Kagawa T.F."/>
            <person name="Liu W."/>
            <person name="Song Y."/>
            <person name="Salvetti E."/>
            <person name="Wrobel A."/>
            <person name="Rasinkangas P."/>
            <person name="Parkhill J."/>
            <person name="Rea M.C."/>
            <person name="O'Sullivan O."/>
            <person name="Ritari J."/>
            <person name="Douillard F.P."/>
            <person name="Paul Ross R."/>
            <person name="Yang R."/>
            <person name="Briner A.E."/>
            <person name="Felis G.E."/>
            <person name="de Vos W.M."/>
            <person name="Barrangou R."/>
            <person name="Klaenhammer T.R."/>
            <person name="Caufield P.W."/>
            <person name="Cui Y."/>
            <person name="Zhang H."/>
            <person name="O'Toole P.W."/>
        </authorList>
    </citation>
    <scope>NUCLEOTIDE SEQUENCE [LARGE SCALE GENOMIC DNA]</scope>
    <source>
        <strain evidence="1 2">DSM 19910</strain>
    </source>
</reference>
<evidence type="ECO:0008006" key="3">
    <source>
        <dbReference type="Google" id="ProtNLM"/>
    </source>
</evidence>
<dbReference type="Proteomes" id="UP000051621">
    <property type="component" value="Unassembled WGS sequence"/>
</dbReference>
<dbReference type="AlphaFoldDB" id="A0A0R1LWY8"/>
<dbReference type="Pfam" id="PF11184">
    <property type="entry name" value="DUF2969"/>
    <property type="match status" value="1"/>
</dbReference>
<protein>
    <recommendedName>
        <fullName evidence="3">DUF2969 domain-containing protein</fullName>
    </recommendedName>
</protein>
<accession>A0A0R1LWY8</accession>
<dbReference type="STRING" id="1423731.FC81_GL000503"/>
<dbReference type="PATRIC" id="fig|1423731.3.peg.518"/>
<proteinExistence type="predicted"/>
<sequence>MARREKNIEVFEEEKMVNGNVVLELKTEQNEIGSVTQDGKRFVASLPNGETFKASSQKEAVNILIRNYHLHRVN</sequence>
<dbReference type="EMBL" id="AZEF01000061">
    <property type="protein sequence ID" value="KRL00126.1"/>
    <property type="molecule type" value="Genomic_DNA"/>
</dbReference>
<gene>
    <name evidence="1" type="ORF">FC81_GL000503</name>
</gene>
<organism evidence="1 2">
    <name type="scientific">Liquorilactobacillus capillatus DSM 19910</name>
    <dbReference type="NCBI Taxonomy" id="1423731"/>
    <lineage>
        <taxon>Bacteria</taxon>
        <taxon>Bacillati</taxon>
        <taxon>Bacillota</taxon>
        <taxon>Bacilli</taxon>
        <taxon>Lactobacillales</taxon>
        <taxon>Lactobacillaceae</taxon>
        <taxon>Liquorilactobacillus</taxon>
    </lineage>
</organism>
<keyword evidence="2" id="KW-1185">Reference proteome</keyword>
<name>A0A0R1LWY8_9LACO</name>
<dbReference type="InterPro" id="IPR021351">
    <property type="entry name" value="DUF2969"/>
</dbReference>